<feature type="region of interest" description="Disordered" evidence="1">
    <location>
        <begin position="1"/>
        <end position="50"/>
    </location>
</feature>
<accession>A0AAE0KT09</accession>
<proteinExistence type="predicted"/>
<organism evidence="2 3">
    <name type="scientific">Cymbomonas tetramitiformis</name>
    <dbReference type="NCBI Taxonomy" id="36881"/>
    <lineage>
        <taxon>Eukaryota</taxon>
        <taxon>Viridiplantae</taxon>
        <taxon>Chlorophyta</taxon>
        <taxon>Pyramimonadophyceae</taxon>
        <taxon>Pyramimonadales</taxon>
        <taxon>Pyramimonadaceae</taxon>
        <taxon>Cymbomonas</taxon>
    </lineage>
</organism>
<evidence type="ECO:0000313" key="2">
    <source>
        <dbReference type="EMBL" id="KAK3259697.1"/>
    </source>
</evidence>
<sequence length="134" mass="15138">MADNAPAAVPRTEGTPLLDVEAPGIVGDERHSDGSLQSFPQRTSSMETKERIQTLQDRPTFAAPDEEIERILFFQHNYYLVLKVNEYSTVVEIKEQYTNLLNLIKSAFYLYEGSETALAVVSHAYTTLKQPQSR</sequence>
<dbReference type="Proteomes" id="UP001190700">
    <property type="component" value="Unassembled WGS sequence"/>
</dbReference>
<name>A0AAE0KT09_9CHLO</name>
<feature type="non-terminal residue" evidence="2">
    <location>
        <position position="134"/>
    </location>
</feature>
<dbReference type="AlphaFoldDB" id="A0AAE0KT09"/>
<reference evidence="2 3" key="1">
    <citation type="journal article" date="2015" name="Genome Biol. Evol.">
        <title>Comparative Genomics of a Bacterivorous Green Alga Reveals Evolutionary Causalities and Consequences of Phago-Mixotrophic Mode of Nutrition.</title>
        <authorList>
            <person name="Burns J.A."/>
            <person name="Paasch A."/>
            <person name="Narechania A."/>
            <person name="Kim E."/>
        </authorList>
    </citation>
    <scope>NUCLEOTIDE SEQUENCE [LARGE SCALE GENOMIC DNA]</scope>
    <source>
        <strain evidence="2 3">PLY_AMNH</strain>
    </source>
</reference>
<evidence type="ECO:0000313" key="3">
    <source>
        <dbReference type="Proteomes" id="UP001190700"/>
    </source>
</evidence>
<dbReference type="EMBL" id="LGRX02018533">
    <property type="protein sequence ID" value="KAK3259697.1"/>
    <property type="molecule type" value="Genomic_DNA"/>
</dbReference>
<keyword evidence="3" id="KW-1185">Reference proteome</keyword>
<comment type="caution">
    <text evidence="2">The sequence shown here is derived from an EMBL/GenBank/DDBJ whole genome shotgun (WGS) entry which is preliminary data.</text>
</comment>
<feature type="compositionally biased region" description="Polar residues" evidence="1">
    <location>
        <begin position="34"/>
        <end position="46"/>
    </location>
</feature>
<dbReference type="SUPFAM" id="SSF46565">
    <property type="entry name" value="Chaperone J-domain"/>
    <property type="match status" value="1"/>
</dbReference>
<dbReference type="InterPro" id="IPR036869">
    <property type="entry name" value="J_dom_sf"/>
</dbReference>
<protein>
    <submittedName>
        <fullName evidence="2">Uncharacterized protein</fullName>
    </submittedName>
</protein>
<evidence type="ECO:0000256" key="1">
    <source>
        <dbReference type="SAM" id="MobiDB-lite"/>
    </source>
</evidence>
<gene>
    <name evidence="2" type="ORF">CYMTET_31317</name>
</gene>